<keyword evidence="1 2" id="KW-0238">DNA-binding</keyword>
<sequence length="196" mass="22655">MKKDRRYLKTEKQIIDVFIQLLNEKGFNRLTVRDIADRADINRATFYQHYVDKYTLLKHCEDHWLHKAESMMQTIINVDMLTLYDHGTALPGLEEVLVHYKEHRMLILGLLEIGGTPSFRDRLTEAAQTHLNTILKSQFNGKVAYPMPYISAYLISAHFGIVLEWLKRGANEPTEEIATLITRLTLHGALHGLNLV</sequence>
<dbReference type="PROSITE" id="PS50977">
    <property type="entry name" value="HTH_TETR_2"/>
    <property type="match status" value="1"/>
</dbReference>
<dbReference type="SUPFAM" id="SSF46689">
    <property type="entry name" value="Homeodomain-like"/>
    <property type="match status" value="1"/>
</dbReference>
<accession>A0ABW5S3W3</accession>
<comment type="caution">
    <text evidence="4">The sequence shown here is derived from an EMBL/GenBank/DDBJ whole genome shotgun (WGS) entry which is preliminary data.</text>
</comment>
<dbReference type="Gene3D" id="1.10.357.10">
    <property type="entry name" value="Tetracycline Repressor, domain 2"/>
    <property type="match status" value="1"/>
</dbReference>
<dbReference type="PANTHER" id="PTHR43479">
    <property type="entry name" value="ACREF/ENVCD OPERON REPRESSOR-RELATED"/>
    <property type="match status" value="1"/>
</dbReference>
<dbReference type="Pfam" id="PF00440">
    <property type="entry name" value="TetR_N"/>
    <property type="match status" value="1"/>
</dbReference>
<gene>
    <name evidence="4" type="ORF">ACFSUE_11735</name>
</gene>
<dbReference type="RefSeq" id="WP_253057838.1">
    <property type="nucleotide sequence ID" value="NZ_JAMXWM010000001.1"/>
</dbReference>
<organism evidence="4 5">
    <name type="scientific">Sporolactobacillus shoreicorticis</name>
    <dbReference type="NCBI Taxonomy" id="1923877"/>
    <lineage>
        <taxon>Bacteria</taxon>
        <taxon>Bacillati</taxon>
        <taxon>Bacillota</taxon>
        <taxon>Bacilli</taxon>
        <taxon>Bacillales</taxon>
        <taxon>Sporolactobacillaceae</taxon>
        <taxon>Sporolactobacillus</taxon>
    </lineage>
</organism>
<dbReference type="PRINTS" id="PR00455">
    <property type="entry name" value="HTHTETR"/>
</dbReference>
<dbReference type="PANTHER" id="PTHR43479:SF7">
    <property type="entry name" value="TETR-FAMILY TRANSCRIPTIONAL REGULATOR"/>
    <property type="match status" value="1"/>
</dbReference>
<dbReference type="InterPro" id="IPR050624">
    <property type="entry name" value="HTH-type_Tx_Regulator"/>
</dbReference>
<protein>
    <submittedName>
        <fullName evidence="4">TetR/AcrR family transcriptional regulator</fullName>
    </submittedName>
</protein>
<keyword evidence="5" id="KW-1185">Reference proteome</keyword>
<dbReference type="InterPro" id="IPR009057">
    <property type="entry name" value="Homeodomain-like_sf"/>
</dbReference>
<evidence type="ECO:0000259" key="3">
    <source>
        <dbReference type="PROSITE" id="PS50977"/>
    </source>
</evidence>
<evidence type="ECO:0000256" key="1">
    <source>
        <dbReference type="ARBA" id="ARBA00023125"/>
    </source>
</evidence>
<dbReference type="Proteomes" id="UP001597399">
    <property type="component" value="Unassembled WGS sequence"/>
</dbReference>
<dbReference type="InterPro" id="IPR039532">
    <property type="entry name" value="TetR_C_Firmicutes"/>
</dbReference>
<evidence type="ECO:0000313" key="5">
    <source>
        <dbReference type="Proteomes" id="UP001597399"/>
    </source>
</evidence>
<dbReference type="InterPro" id="IPR001647">
    <property type="entry name" value="HTH_TetR"/>
</dbReference>
<feature type="DNA-binding region" description="H-T-H motif" evidence="2">
    <location>
        <begin position="31"/>
        <end position="50"/>
    </location>
</feature>
<feature type="domain" description="HTH tetR-type" evidence="3">
    <location>
        <begin position="8"/>
        <end position="68"/>
    </location>
</feature>
<evidence type="ECO:0000256" key="2">
    <source>
        <dbReference type="PROSITE-ProRule" id="PRU00335"/>
    </source>
</evidence>
<evidence type="ECO:0000313" key="4">
    <source>
        <dbReference type="EMBL" id="MFD2694291.1"/>
    </source>
</evidence>
<dbReference type="Pfam" id="PF14278">
    <property type="entry name" value="TetR_C_8"/>
    <property type="match status" value="1"/>
</dbReference>
<name>A0ABW5S3W3_9BACL</name>
<dbReference type="EMBL" id="JBHUMQ010000026">
    <property type="protein sequence ID" value="MFD2694291.1"/>
    <property type="molecule type" value="Genomic_DNA"/>
</dbReference>
<reference evidence="5" key="1">
    <citation type="journal article" date="2019" name="Int. J. Syst. Evol. Microbiol.">
        <title>The Global Catalogue of Microorganisms (GCM) 10K type strain sequencing project: providing services to taxonomists for standard genome sequencing and annotation.</title>
        <authorList>
            <consortium name="The Broad Institute Genomics Platform"/>
            <consortium name="The Broad Institute Genome Sequencing Center for Infectious Disease"/>
            <person name="Wu L."/>
            <person name="Ma J."/>
        </authorList>
    </citation>
    <scope>NUCLEOTIDE SEQUENCE [LARGE SCALE GENOMIC DNA]</scope>
    <source>
        <strain evidence="5">TISTR 2466</strain>
    </source>
</reference>
<proteinExistence type="predicted"/>